<dbReference type="CDD" id="cd00099">
    <property type="entry name" value="IgV"/>
    <property type="match status" value="1"/>
</dbReference>
<evidence type="ECO:0000256" key="5">
    <source>
        <dbReference type="ARBA" id="ARBA00023170"/>
    </source>
</evidence>
<dbReference type="SUPFAM" id="SSF48726">
    <property type="entry name" value="Immunoglobulin"/>
    <property type="match status" value="2"/>
</dbReference>
<dbReference type="PROSITE" id="PS50835">
    <property type="entry name" value="IG_LIKE"/>
    <property type="match status" value="2"/>
</dbReference>
<evidence type="ECO:0000256" key="8">
    <source>
        <dbReference type="SAM" id="Phobius"/>
    </source>
</evidence>
<reference evidence="11" key="2">
    <citation type="submission" date="2025-09" db="UniProtKB">
        <authorList>
            <consortium name="Ensembl"/>
        </authorList>
    </citation>
    <scope>IDENTIFICATION</scope>
</reference>
<evidence type="ECO:0000256" key="1">
    <source>
        <dbReference type="ARBA" id="ARBA00004370"/>
    </source>
</evidence>
<evidence type="ECO:0000256" key="6">
    <source>
        <dbReference type="ARBA" id="ARBA00023319"/>
    </source>
</evidence>
<protein>
    <submittedName>
        <fullName evidence="11">Immunoglobulin kappa light chain-like</fullName>
    </submittedName>
</protein>
<evidence type="ECO:0000259" key="10">
    <source>
        <dbReference type="PROSITE" id="PS50835"/>
    </source>
</evidence>
<dbReference type="Pfam" id="PF07686">
    <property type="entry name" value="V-set"/>
    <property type="match status" value="1"/>
</dbReference>
<dbReference type="Gene3D" id="2.60.40.10">
    <property type="entry name" value="Immunoglobulins"/>
    <property type="match status" value="2"/>
</dbReference>
<dbReference type="InterPro" id="IPR036179">
    <property type="entry name" value="Ig-like_dom_sf"/>
</dbReference>
<evidence type="ECO:0000256" key="2">
    <source>
        <dbReference type="ARBA" id="ARBA00022692"/>
    </source>
</evidence>
<dbReference type="PANTHER" id="PTHR19256">
    <property type="entry name" value="T-CELL RECEPTOR GAMMA CHAIN"/>
    <property type="match status" value="1"/>
</dbReference>
<evidence type="ECO:0000256" key="4">
    <source>
        <dbReference type="ARBA" id="ARBA00023136"/>
    </source>
</evidence>
<accession>A0A3B3T5T5</accession>
<dbReference type="STRING" id="1676925.ENSPKIP00000038517"/>
<evidence type="ECO:0000256" key="3">
    <source>
        <dbReference type="ARBA" id="ARBA00022989"/>
    </source>
</evidence>
<dbReference type="Proteomes" id="UP000261540">
    <property type="component" value="Unplaced"/>
</dbReference>
<keyword evidence="2 8" id="KW-0812">Transmembrane</keyword>
<dbReference type="InterPro" id="IPR003599">
    <property type="entry name" value="Ig_sub"/>
</dbReference>
<name>A0A3B3T5T5_9TELE</name>
<feature type="domain" description="Ig-like" evidence="10">
    <location>
        <begin position="3"/>
        <end position="110"/>
    </location>
</feature>
<keyword evidence="5" id="KW-0675">Receptor</keyword>
<dbReference type="Pfam" id="PF07654">
    <property type="entry name" value="C1-set"/>
    <property type="match status" value="1"/>
</dbReference>
<feature type="domain" description="Ig-like" evidence="10">
    <location>
        <begin position="136"/>
        <end position="229"/>
    </location>
</feature>
<dbReference type="InterPro" id="IPR013783">
    <property type="entry name" value="Ig-like_fold"/>
</dbReference>
<dbReference type="InterPro" id="IPR013106">
    <property type="entry name" value="Ig_V-set"/>
</dbReference>
<sequence length="301" mass="33524">MYPVVIISWLSFIFGFASSQIKQNPVVMTKINRVVRIECEVPINLNDNPLHWYRRVKNGALHRVSYLPAGSGKQESETGFTATKTASGTGYKSVLSVSKPKPDDTGDYYCAYWEGGVKQFGSGTKLIVSDRRTAHPSVTIYHNPKNRELLCVARNMFPDVLRMTWQKNDGSGLKDVDQKTVPTTIQEMKGTLSSLIISDKNGTEELEKYVCLVDHESYQKPEPFPVQVSTKAGGNENSREAVSGQVTCQPKKSNDSSPDTDPIKKSELLTVSLSYCMLILKSLTYFGIMSVIIYKRSSQTS</sequence>
<keyword evidence="4 8" id="KW-0472">Membrane</keyword>
<evidence type="ECO:0000256" key="9">
    <source>
        <dbReference type="SAM" id="SignalP"/>
    </source>
</evidence>
<evidence type="ECO:0000256" key="7">
    <source>
        <dbReference type="SAM" id="MobiDB-lite"/>
    </source>
</evidence>
<keyword evidence="12" id="KW-1185">Reference proteome</keyword>
<proteinExistence type="predicted"/>
<feature type="compositionally biased region" description="Polar residues" evidence="7">
    <location>
        <begin position="227"/>
        <end position="236"/>
    </location>
</feature>
<comment type="subcellular location">
    <subcellularLocation>
        <location evidence="1">Membrane</location>
    </subcellularLocation>
</comment>
<feature type="signal peptide" evidence="9">
    <location>
        <begin position="1"/>
        <end position="19"/>
    </location>
</feature>
<dbReference type="InterPro" id="IPR003597">
    <property type="entry name" value="Ig_C1-set"/>
</dbReference>
<feature type="transmembrane region" description="Helical" evidence="8">
    <location>
        <begin position="272"/>
        <end position="294"/>
    </location>
</feature>
<dbReference type="GO" id="GO:0016020">
    <property type="term" value="C:membrane"/>
    <property type="evidence" value="ECO:0007669"/>
    <property type="project" value="UniProtKB-SubCell"/>
</dbReference>
<feature type="chain" id="PRO_5017401621" evidence="9">
    <location>
        <begin position="20"/>
        <end position="301"/>
    </location>
</feature>
<keyword evidence="9" id="KW-0732">Signal</keyword>
<dbReference type="InterPro" id="IPR007110">
    <property type="entry name" value="Ig-like_dom"/>
</dbReference>
<evidence type="ECO:0000313" key="11">
    <source>
        <dbReference type="Ensembl" id="ENSPKIP00000038517.1"/>
    </source>
</evidence>
<dbReference type="InterPro" id="IPR051117">
    <property type="entry name" value="TRG_var/const_region"/>
</dbReference>
<evidence type="ECO:0000313" key="12">
    <source>
        <dbReference type="Proteomes" id="UP000261540"/>
    </source>
</evidence>
<reference evidence="11" key="1">
    <citation type="submission" date="2025-08" db="UniProtKB">
        <authorList>
            <consortium name="Ensembl"/>
        </authorList>
    </citation>
    <scope>IDENTIFICATION</scope>
</reference>
<dbReference type="GeneTree" id="ENSGT01040000240698"/>
<dbReference type="Ensembl" id="ENSPKIT00000019508.1">
    <property type="protein sequence ID" value="ENSPKIP00000038517.1"/>
    <property type="gene ID" value="ENSPKIG00000016261.1"/>
</dbReference>
<dbReference type="AlphaFoldDB" id="A0A3B3T5T5"/>
<keyword evidence="3 8" id="KW-1133">Transmembrane helix</keyword>
<keyword evidence="6" id="KW-0393">Immunoglobulin domain</keyword>
<organism evidence="11 12">
    <name type="scientific">Paramormyrops kingsleyae</name>
    <dbReference type="NCBI Taxonomy" id="1676925"/>
    <lineage>
        <taxon>Eukaryota</taxon>
        <taxon>Metazoa</taxon>
        <taxon>Chordata</taxon>
        <taxon>Craniata</taxon>
        <taxon>Vertebrata</taxon>
        <taxon>Euteleostomi</taxon>
        <taxon>Actinopterygii</taxon>
        <taxon>Neopterygii</taxon>
        <taxon>Teleostei</taxon>
        <taxon>Osteoglossocephala</taxon>
        <taxon>Osteoglossomorpha</taxon>
        <taxon>Osteoglossiformes</taxon>
        <taxon>Mormyridae</taxon>
        <taxon>Paramormyrops</taxon>
    </lineage>
</organism>
<feature type="region of interest" description="Disordered" evidence="7">
    <location>
        <begin position="224"/>
        <end position="263"/>
    </location>
</feature>
<feature type="compositionally biased region" description="Polar residues" evidence="7">
    <location>
        <begin position="244"/>
        <end position="259"/>
    </location>
</feature>
<dbReference type="SMART" id="SM00409">
    <property type="entry name" value="IG"/>
    <property type="match status" value="1"/>
</dbReference>
<dbReference type="PANTHER" id="PTHR19256:SF65">
    <property type="entry name" value="T CELL RECEPTOR GAMMA CONSTANT 1-RELATED"/>
    <property type="match status" value="1"/>
</dbReference>